<dbReference type="InterPro" id="IPR059120">
    <property type="entry name" value="Cullin-like_AB"/>
</dbReference>
<proteinExistence type="inferred from homology"/>
<comment type="similarity">
    <text evidence="2 7 8">Belongs to the cullin family.</text>
</comment>
<comment type="pathway">
    <text evidence="1">Protein modification; protein ubiquitination.</text>
</comment>
<dbReference type="GO" id="GO:0006511">
    <property type="term" value="P:ubiquitin-dependent protein catabolic process"/>
    <property type="evidence" value="ECO:0007669"/>
    <property type="project" value="InterPro"/>
</dbReference>
<dbReference type="GO" id="GO:0031461">
    <property type="term" value="C:cullin-RING ubiquitin ligase complex"/>
    <property type="evidence" value="ECO:0007669"/>
    <property type="project" value="InterPro"/>
</dbReference>
<dbReference type="InterPro" id="IPR036388">
    <property type="entry name" value="WH-like_DNA-bd_sf"/>
</dbReference>
<evidence type="ECO:0000256" key="3">
    <source>
        <dbReference type="ARBA" id="ARBA00022499"/>
    </source>
</evidence>
<keyword evidence="4" id="KW-0833">Ubl conjugation pathway</keyword>
<dbReference type="Pfam" id="PF00888">
    <property type="entry name" value="Cullin"/>
    <property type="match status" value="1"/>
</dbReference>
<evidence type="ECO:0000256" key="7">
    <source>
        <dbReference type="PROSITE-ProRule" id="PRU00330"/>
    </source>
</evidence>
<dbReference type="Gene3D" id="3.30.230.130">
    <property type="entry name" value="Cullin, Chain C, Domain 2"/>
    <property type="match status" value="1"/>
</dbReference>
<dbReference type="InterPro" id="IPR016158">
    <property type="entry name" value="Cullin_homology"/>
</dbReference>
<dbReference type="PANTHER" id="PTHR11932">
    <property type="entry name" value="CULLIN"/>
    <property type="match status" value="1"/>
</dbReference>
<comment type="caution">
    <text evidence="10">The sequence shown here is derived from an EMBL/GenBank/DDBJ whole genome shotgun (WGS) entry which is preliminary data.</text>
</comment>
<dbReference type="Proteomes" id="UP000807716">
    <property type="component" value="Unassembled WGS sequence"/>
</dbReference>
<feature type="domain" description="Cullin family profile" evidence="9">
    <location>
        <begin position="387"/>
        <end position="618"/>
    </location>
</feature>
<dbReference type="OrthoDB" id="27073at2759"/>
<dbReference type="Gene3D" id="1.20.1310.10">
    <property type="entry name" value="Cullin Repeats"/>
    <property type="match status" value="4"/>
</dbReference>
<evidence type="ECO:0000256" key="2">
    <source>
        <dbReference type="ARBA" id="ARBA00006019"/>
    </source>
</evidence>
<evidence type="ECO:0000256" key="8">
    <source>
        <dbReference type="RuleBase" id="RU003829"/>
    </source>
</evidence>
<dbReference type="InterPro" id="IPR036390">
    <property type="entry name" value="WH_DNA-bd_sf"/>
</dbReference>
<dbReference type="Gene3D" id="1.10.10.10">
    <property type="entry name" value="Winged helix-like DNA-binding domain superfamily/Winged helix DNA-binding domain"/>
    <property type="match status" value="1"/>
</dbReference>
<evidence type="ECO:0000256" key="1">
    <source>
        <dbReference type="ARBA" id="ARBA00004906"/>
    </source>
</evidence>
<dbReference type="SUPFAM" id="SSF46785">
    <property type="entry name" value="Winged helix' DNA-binding domain"/>
    <property type="match status" value="1"/>
</dbReference>
<accession>A0A9P6UC78</accession>
<evidence type="ECO:0000259" key="9">
    <source>
        <dbReference type="PROSITE" id="PS50069"/>
    </source>
</evidence>
<dbReference type="PROSITE" id="PS50069">
    <property type="entry name" value="CULLIN_2"/>
    <property type="match status" value="1"/>
</dbReference>
<dbReference type="PROSITE" id="PS01256">
    <property type="entry name" value="CULLIN_1"/>
    <property type="match status" value="1"/>
</dbReference>
<dbReference type="SUPFAM" id="SSF74788">
    <property type="entry name" value="Cullin repeat-like"/>
    <property type="match status" value="1"/>
</dbReference>
<dbReference type="SMART" id="SM00182">
    <property type="entry name" value="CULLIN"/>
    <property type="match status" value="1"/>
</dbReference>
<reference evidence="10" key="1">
    <citation type="journal article" date="2020" name="Fungal Divers.">
        <title>Resolving the Mortierellaceae phylogeny through synthesis of multi-gene phylogenetics and phylogenomics.</title>
        <authorList>
            <person name="Vandepol N."/>
            <person name="Liber J."/>
            <person name="Desiro A."/>
            <person name="Na H."/>
            <person name="Kennedy M."/>
            <person name="Barry K."/>
            <person name="Grigoriev I.V."/>
            <person name="Miller A.N."/>
            <person name="O'Donnell K."/>
            <person name="Stajich J.E."/>
            <person name="Bonito G."/>
        </authorList>
    </citation>
    <scope>NUCLEOTIDE SEQUENCE</scope>
    <source>
        <strain evidence="10">BC1065</strain>
    </source>
</reference>
<dbReference type="Pfam" id="PF26557">
    <property type="entry name" value="Cullin_AB"/>
    <property type="match status" value="1"/>
</dbReference>
<dbReference type="GO" id="GO:0005634">
    <property type="term" value="C:nucleus"/>
    <property type="evidence" value="ECO:0007669"/>
    <property type="project" value="UniProtKB-ARBA"/>
</dbReference>
<dbReference type="FunFam" id="1.20.1310.10:FF:000012">
    <property type="entry name" value="Cullin 2"/>
    <property type="match status" value="1"/>
</dbReference>
<dbReference type="FunFam" id="1.10.10.10:FF:000014">
    <property type="entry name" value="Cullin 1"/>
    <property type="match status" value="1"/>
</dbReference>
<evidence type="ECO:0000313" key="10">
    <source>
        <dbReference type="EMBL" id="KAG0268857.1"/>
    </source>
</evidence>
<evidence type="ECO:0000256" key="4">
    <source>
        <dbReference type="ARBA" id="ARBA00022786"/>
    </source>
</evidence>
<dbReference type="InterPro" id="IPR045093">
    <property type="entry name" value="Cullin"/>
</dbReference>
<organism evidence="10 11">
    <name type="scientific">Actinomortierella ambigua</name>
    <dbReference type="NCBI Taxonomy" id="1343610"/>
    <lineage>
        <taxon>Eukaryota</taxon>
        <taxon>Fungi</taxon>
        <taxon>Fungi incertae sedis</taxon>
        <taxon>Mucoromycota</taxon>
        <taxon>Mortierellomycotina</taxon>
        <taxon>Mortierellomycetes</taxon>
        <taxon>Mortierellales</taxon>
        <taxon>Mortierellaceae</taxon>
        <taxon>Actinomortierella</taxon>
    </lineage>
</organism>
<evidence type="ECO:0000256" key="6">
    <source>
        <dbReference type="ARBA" id="ARBA00040451"/>
    </source>
</evidence>
<dbReference type="Pfam" id="PF10557">
    <property type="entry name" value="Cullin_Nedd8"/>
    <property type="match status" value="1"/>
</dbReference>
<dbReference type="AlphaFoldDB" id="A0A9P6UC78"/>
<dbReference type="EMBL" id="JAAAJB010000039">
    <property type="protein sequence ID" value="KAG0268857.1"/>
    <property type="molecule type" value="Genomic_DNA"/>
</dbReference>
<dbReference type="SUPFAM" id="SSF75632">
    <property type="entry name" value="Cullin homology domain"/>
    <property type="match status" value="1"/>
</dbReference>
<dbReference type="SMART" id="SM00884">
    <property type="entry name" value="Cullin_Nedd8"/>
    <property type="match status" value="1"/>
</dbReference>
<dbReference type="InterPro" id="IPR019559">
    <property type="entry name" value="Cullin_neddylation_domain"/>
</dbReference>
<evidence type="ECO:0000256" key="5">
    <source>
        <dbReference type="ARBA" id="ARBA00022843"/>
    </source>
</evidence>
<gene>
    <name evidence="10" type="ORF">DFQ27_005452</name>
</gene>
<keyword evidence="3" id="KW-1017">Isopeptide bond</keyword>
<dbReference type="InterPro" id="IPR036317">
    <property type="entry name" value="Cullin_homology_sf"/>
</dbReference>
<dbReference type="InterPro" id="IPR016159">
    <property type="entry name" value="Cullin_repeat-like_dom_sf"/>
</dbReference>
<sequence>MSLRRKRVDFNAAFGLFKQNMVKMIDVTGTVSANDMHQVVYDICNAQPKPLDEKLFIAIGDYLMEYTAEVRKEIIKQDEIVSCYATYWRRYAIATMYLNEICQYLNGLITRQRKGAGVSEKRPFVGTSNYLRQDIQSLANQIWKDQIVVEVKKRRQNRLMNHIFETIRHDREGKEIQYGPVQEAISSLVALNSKTDQPLALYVDEFETPYIARTKSFYSTESAIRLSSSSISEFMRSAMDRLAEENTRNSRYCHPTSHARIIHECETQYIKVHQERIHAEFEAMVARERTQDCIMAYNLLSRIENGIAPLLAIFERYVTTVGKEIIAGLGASITKDPRDYVERLIELHSKYTQMCSKVFASDASFVAAVDKAFRTIVNDTSTNAAARAPEVMARYCDVMLKKKQKHGFTESEVDERLARVVILFKYIDDKDMFQKFYSRVLAKRLIFDASVSSEAEANMISRLKAVCGIEYTMKLQRMFTDMTISSDLNSGFKEWISANSVSIGVDFSVLVLTAGSWPVNAQQTLEFQCPHELEKSVTNFTTYYDNRHSGRRLTWFWHWCKADVRTSFSDKRYELSMSLYHYAVLNVFNDGDGFLLTEIREATKLPEGELKKVVKSLADAGLLLIDGGDQQDENQWKLATTKIQLNHSFYNKRTKVKISGAMSAENTAQETTATLKAVDEDRRLAIQATIVRIMKSRRMMMHNQLVQEVIELCKARFTPNVPMIKKCIEQLLDKQYIERAEDNVDRYLYVA</sequence>
<keyword evidence="11" id="KW-1185">Reference proteome</keyword>
<evidence type="ECO:0000313" key="11">
    <source>
        <dbReference type="Proteomes" id="UP000807716"/>
    </source>
</evidence>
<dbReference type="InterPro" id="IPR001373">
    <property type="entry name" value="Cullin_N"/>
</dbReference>
<dbReference type="InterPro" id="IPR016157">
    <property type="entry name" value="Cullin_CS"/>
</dbReference>
<dbReference type="GO" id="GO:0031625">
    <property type="term" value="F:ubiquitin protein ligase binding"/>
    <property type="evidence" value="ECO:0007669"/>
    <property type="project" value="InterPro"/>
</dbReference>
<keyword evidence="5" id="KW-0832">Ubl conjugation</keyword>
<protein>
    <recommendedName>
        <fullName evidence="6">Cullin-5</fullName>
    </recommendedName>
</protein>
<name>A0A9P6UC78_9FUNG</name>
<dbReference type="FunFam" id="1.20.1310.10:FF:000014">
    <property type="entry name" value="Cullin 5"/>
    <property type="match status" value="1"/>
</dbReference>